<evidence type="ECO:0000313" key="3">
    <source>
        <dbReference type="EMBL" id="UWM53472.1"/>
    </source>
</evidence>
<keyword evidence="1" id="KW-1133">Transmembrane helix</keyword>
<feature type="domain" description="CAAX prenyl protease 2/Lysostaphin resistance protein A-like" evidence="2">
    <location>
        <begin position="43"/>
        <end position="144"/>
    </location>
</feature>
<dbReference type="PANTHER" id="PTHR39430:SF1">
    <property type="entry name" value="PROTEASE"/>
    <property type="match status" value="1"/>
</dbReference>
<reference evidence="3" key="1">
    <citation type="submission" date="2022-09" db="EMBL/GenBank/DDBJ databases">
        <title>Diverse halophilic archaea isolated from saline environments.</title>
        <authorList>
            <person name="Cui H.-L."/>
        </authorList>
    </citation>
    <scope>NUCLEOTIDE SEQUENCE</scope>
    <source>
        <strain evidence="3">ZS-35-S2</strain>
    </source>
</reference>
<evidence type="ECO:0000259" key="2">
    <source>
        <dbReference type="Pfam" id="PF02517"/>
    </source>
</evidence>
<gene>
    <name evidence="3" type="ORF">N0B31_15155</name>
</gene>
<dbReference type="GeneID" id="74943787"/>
<dbReference type="EMBL" id="CP104003">
    <property type="protein sequence ID" value="UWM53472.1"/>
    <property type="molecule type" value="Genomic_DNA"/>
</dbReference>
<feature type="transmembrane region" description="Helical" evidence="1">
    <location>
        <begin position="39"/>
        <end position="60"/>
    </location>
</feature>
<feature type="transmembrane region" description="Helical" evidence="1">
    <location>
        <begin position="106"/>
        <end position="128"/>
    </location>
</feature>
<dbReference type="GO" id="GO:0080120">
    <property type="term" value="P:CAAX-box protein maturation"/>
    <property type="evidence" value="ECO:0007669"/>
    <property type="project" value="UniProtKB-ARBA"/>
</dbReference>
<evidence type="ECO:0000256" key="1">
    <source>
        <dbReference type="SAM" id="Phobius"/>
    </source>
</evidence>
<dbReference type="RefSeq" id="WP_260592466.1">
    <property type="nucleotide sequence ID" value="NZ_CP104003.1"/>
</dbReference>
<keyword evidence="3" id="KW-0378">Hydrolase</keyword>
<dbReference type="PANTHER" id="PTHR39430">
    <property type="entry name" value="MEMBRANE-ASSOCIATED PROTEASE-RELATED"/>
    <property type="match status" value="1"/>
</dbReference>
<proteinExistence type="predicted"/>
<dbReference type="InterPro" id="IPR003675">
    <property type="entry name" value="Rce1/LyrA-like_dom"/>
</dbReference>
<keyword evidence="3" id="KW-0645">Protease</keyword>
<dbReference type="AlphaFoldDB" id="A0A9E7R0N6"/>
<dbReference type="Proteomes" id="UP001057580">
    <property type="component" value="Chromosome"/>
</dbReference>
<evidence type="ECO:0000313" key="4">
    <source>
        <dbReference type="Proteomes" id="UP001057580"/>
    </source>
</evidence>
<feature type="transmembrane region" description="Helical" evidence="1">
    <location>
        <begin position="173"/>
        <end position="194"/>
    </location>
</feature>
<keyword evidence="1" id="KW-0472">Membrane</keyword>
<dbReference type="GO" id="GO:0008237">
    <property type="term" value="F:metallopeptidase activity"/>
    <property type="evidence" value="ECO:0007669"/>
    <property type="project" value="UniProtKB-KW"/>
</dbReference>
<sequence length="219" mass="22488">MLVGFLFQGLVTALLFAFGSARLVDTLSPGIGDGPVTVAVALGATVSALLAVALWEGLLFRGALVQNTLEDLAARGVERRTAVGVALVGSALVFGLPHATATGEGASVGFAVFQAVVAGLYFGLAYLLTDSLAFPIGLHLSTNLRVASVFGQPDSAFPALLRLERDLQTTPEGVVIVLGPGLVLVGLVVGWVRLTRDELAVADSLSRPPGRTPDETAAD</sequence>
<name>A0A9E7R0N6_9EURY</name>
<protein>
    <submittedName>
        <fullName evidence="3">CPBP family intramembrane metalloprotease</fullName>
    </submittedName>
</protein>
<dbReference type="KEGG" id="ssai:N0B31_15155"/>
<organism evidence="3 4">
    <name type="scientific">Salinirubellus salinus</name>
    <dbReference type="NCBI Taxonomy" id="1364945"/>
    <lineage>
        <taxon>Archaea</taxon>
        <taxon>Methanobacteriati</taxon>
        <taxon>Methanobacteriota</taxon>
        <taxon>Stenosarchaea group</taxon>
        <taxon>Halobacteria</taxon>
        <taxon>Halobacteriales</taxon>
        <taxon>Natronomonadaceae</taxon>
        <taxon>Salinirubellus</taxon>
    </lineage>
</organism>
<feature type="transmembrane region" description="Helical" evidence="1">
    <location>
        <begin position="81"/>
        <end position="100"/>
    </location>
</feature>
<accession>A0A9E7R0N6</accession>
<dbReference type="Pfam" id="PF02517">
    <property type="entry name" value="Rce1-like"/>
    <property type="match status" value="1"/>
</dbReference>
<keyword evidence="4" id="KW-1185">Reference proteome</keyword>
<keyword evidence="3" id="KW-0482">Metalloprotease</keyword>
<keyword evidence="1" id="KW-0812">Transmembrane</keyword>
<dbReference type="GO" id="GO:0004175">
    <property type="term" value="F:endopeptidase activity"/>
    <property type="evidence" value="ECO:0007669"/>
    <property type="project" value="UniProtKB-ARBA"/>
</dbReference>